<keyword evidence="2" id="KW-0777">Teichoic acid biosynthesis</keyword>
<proteinExistence type="inferred from homology"/>
<dbReference type="SUPFAM" id="SSF53448">
    <property type="entry name" value="Nucleotide-diphospho-sugar transferases"/>
    <property type="match status" value="1"/>
</dbReference>
<dbReference type="CDD" id="cd00761">
    <property type="entry name" value="Glyco_tranf_GTA_type"/>
    <property type="match status" value="1"/>
</dbReference>
<accession>G5JM59</accession>
<dbReference type="GO" id="GO:0016740">
    <property type="term" value="F:transferase activity"/>
    <property type="evidence" value="ECO:0007669"/>
    <property type="project" value="UniProtKB-KW"/>
</dbReference>
<evidence type="ECO:0000256" key="3">
    <source>
        <dbReference type="ARBA" id="ARBA00040220"/>
    </source>
</evidence>
<dbReference type="EMBL" id="AEUN01000553">
    <property type="protein sequence ID" value="EHJ06706.1"/>
    <property type="molecule type" value="Genomic_DNA"/>
</dbReference>
<dbReference type="InterPro" id="IPR001173">
    <property type="entry name" value="Glyco_trans_2-like"/>
</dbReference>
<evidence type="ECO:0000313" key="6">
    <source>
        <dbReference type="EMBL" id="EHJ06706.1"/>
    </source>
</evidence>
<dbReference type="PATRIC" id="fig|911238.3.peg.2286"/>
<dbReference type="PANTHER" id="PTHR43685:SF11">
    <property type="entry name" value="GLYCOSYLTRANSFERASE TAGX-RELATED"/>
    <property type="match status" value="1"/>
</dbReference>
<gene>
    <name evidence="6" type="ORF">SS7213T_12912</name>
</gene>
<dbReference type="AlphaFoldDB" id="G5JM59"/>
<comment type="similarity">
    <text evidence="1">Belongs to the glycosyltransferase 2 family.</text>
</comment>
<keyword evidence="6" id="KW-0808">Transferase</keyword>
<protein>
    <recommendedName>
        <fullName evidence="3">Putative glycosyltransferase TagX</fullName>
    </recommendedName>
    <alternativeName>
        <fullName evidence="4">Teichoic acid biosynthesis protein X</fullName>
    </alternativeName>
</protein>
<evidence type="ECO:0000313" key="7">
    <source>
        <dbReference type="Proteomes" id="UP000005413"/>
    </source>
</evidence>
<dbReference type="OrthoDB" id="396512at2"/>
<comment type="caution">
    <text evidence="6">The sequence shown here is derived from an EMBL/GenBank/DDBJ whole genome shotgun (WGS) entry which is preliminary data.</text>
</comment>
<dbReference type="InterPro" id="IPR050834">
    <property type="entry name" value="Glycosyltransf_2"/>
</dbReference>
<feature type="domain" description="Glycosyltransferase 2-like" evidence="5">
    <location>
        <begin position="4"/>
        <end position="145"/>
    </location>
</feature>
<dbReference type="Gene3D" id="3.90.550.10">
    <property type="entry name" value="Spore Coat Polysaccharide Biosynthesis Protein SpsA, Chain A"/>
    <property type="match status" value="1"/>
</dbReference>
<evidence type="ECO:0000256" key="2">
    <source>
        <dbReference type="ARBA" id="ARBA00022944"/>
    </source>
</evidence>
<dbReference type="Proteomes" id="UP000005413">
    <property type="component" value="Unassembled WGS sequence"/>
</dbReference>
<evidence type="ECO:0000259" key="5">
    <source>
        <dbReference type="Pfam" id="PF00535"/>
    </source>
</evidence>
<dbReference type="Pfam" id="PF00535">
    <property type="entry name" value="Glycos_transf_2"/>
    <property type="match status" value="1"/>
</dbReference>
<sequence length="351" mass="40080">MKLTIIVPMLNHDQTIKAALTSINSNENYNIICVDGGSEDRTVEMVEELSRELKNISIIHHHQSSLGSCINRGLMAVEHNESASNEAFMVLLPNSVILPSRLNMLTTAFQSDSNIDIVVGQVATDYHGEWRSKTSSQMIQSERLTTLSHQPELLYDMSFNAKLFSTKFLSLRCSEDINLAYSHLFIAKALTKATDVQLVPNIIIGDNSSYRNSAENVEFSKVSSQLCLIRQQVMESLLLKTQKLIYSEVMDVNLYNKVLQDYLTQHSTLTVEFISEVVTYIENMQHTDYLYSNVFDIVYTVEHFGSDWTNETYEMWKNSLVNIGIKRPGLRKFKLQLIAKKLMKSTKNKRK</sequence>
<name>G5JM59_9STAP</name>
<reference evidence="6 7" key="1">
    <citation type="journal article" date="2012" name="BMC Genomics">
        <title>Comparative genomic analysis of the genus Staphylococcus including Staphylococcus aureus and its newly described sister species Staphylococcus simiae.</title>
        <authorList>
            <person name="Suzuki H."/>
            <person name="Lefebure T."/>
            <person name="Pavinski Bitar P."/>
            <person name="Stanhope M.J."/>
        </authorList>
    </citation>
    <scope>NUCLEOTIDE SEQUENCE [LARGE SCALE GENOMIC DNA]</scope>
    <source>
        <strain evidence="6 7">CCM 7213</strain>
    </source>
</reference>
<dbReference type="RefSeq" id="WP_002465257.1">
    <property type="nucleotide sequence ID" value="NZ_AEUN01000553.1"/>
</dbReference>
<organism evidence="6 7">
    <name type="scientific">Staphylococcus simiae CCM 7213 = CCUG 51256</name>
    <dbReference type="NCBI Taxonomy" id="911238"/>
    <lineage>
        <taxon>Bacteria</taxon>
        <taxon>Bacillati</taxon>
        <taxon>Bacillota</taxon>
        <taxon>Bacilli</taxon>
        <taxon>Bacillales</taxon>
        <taxon>Staphylococcaceae</taxon>
        <taxon>Staphylococcus</taxon>
    </lineage>
</organism>
<dbReference type="GO" id="GO:0019350">
    <property type="term" value="P:teichoic acid biosynthetic process"/>
    <property type="evidence" value="ECO:0007669"/>
    <property type="project" value="UniProtKB-KW"/>
</dbReference>
<keyword evidence="7" id="KW-1185">Reference proteome</keyword>
<dbReference type="InterPro" id="IPR029044">
    <property type="entry name" value="Nucleotide-diphossugar_trans"/>
</dbReference>
<evidence type="ECO:0000256" key="4">
    <source>
        <dbReference type="ARBA" id="ARBA00041596"/>
    </source>
</evidence>
<evidence type="ECO:0000256" key="1">
    <source>
        <dbReference type="ARBA" id="ARBA00006739"/>
    </source>
</evidence>
<dbReference type="PANTHER" id="PTHR43685">
    <property type="entry name" value="GLYCOSYLTRANSFERASE"/>
    <property type="match status" value="1"/>
</dbReference>